<evidence type="ECO:0000313" key="1">
    <source>
        <dbReference type="EMBL" id="GAG79194.1"/>
    </source>
</evidence>
<protein>
    <submittedName>
        <fullName evidence="1">Uncharacterized protein</fullName>
    </submittedName>
</protein>
<dbReference type="EMBL" id="BART01014988">
    <property type="protein sequence ID" value="GAG79194.1"/>
    <property type="molecule type" value="Genomic_DNA"/>
</dbReference>
<organism evidence="1">
    <name type="scientific">marine sediment metagenome</name>
    <dbReference type="NCBI Taxonomy" id="412755"/>
    <lineage>
        <taxon>unclassified sequences</taxon>
        <taxon>metagenomes</taxon>
        <taxon>ecological metagenomes</taxon>
    </lineage>
</organism>
<dbReference type="AlphaFoldDB" id="X1ABG3"/>
<accession>X1ABG3</accession>
<comment type="caution">
    <text evidence="1">The sequence shown here is derived from an EMBL/GenBank/DDBJ whole genome shotgun (WGS) entry which is preliminary data.</text>
</comment>
<proteinExistence type="predicted"/>
<reference evidence="1" key="1">
    <citation type="journal article" date="2014" name="Front. Microbiol.">
        <title>High frequency of phylogenetically diverse reductive dehalogenase-homologous genes in deep subseafloor sedimentary metagenomes.</title>
        <authorList>
            <person name="Kawai M."/>
            <person name="Futagami T."/>
            <person name="Toyoda A."/>
            <person name="Takaki Y."/>
            <person name="Nishi S."/>
            <person name="Hori S."/>
            <person name="Arai W."/>
            <person name="Tsubouchi T."/>
            <person name="Morono Y."/>
            <person name="Uchiyama I."/>
            <person name="Ito T."/>
            <person name="Fujiyama A."/>
            <person name="Inagaki F."/>
            <person name="Takami H."/>
        </authorList>
    </citation>
    <scope>NUCLEOTIDE SEQUENCE</scope>
    <source>
        <strain evidence="1">Expedition CK06-06</strain>
    </source>
</reference>
<sequence length="52" mass="6023">RFSCTASTEDSEGRNQIQNYLELLTAKHITQNIPFFIKQQALGHCIYVCFML</sequence>
<gene>
    <name evidence="1" type="ORF">S01H4_29376</name>
</gene>
<name>X1ABG3_9ZZZZ</name>
<feature type="non-terminal residue" evidence="1">
    <location>
        <position position="1"/>
    </location>
</feature>